<sequence>MPRQSQPGYALFITLAFRNLRRYGIYENPLLPFTQQPMEWEWSAAQPLLKPGRNISRGRHLYPLPCFQPTHLKN</sequence>
<evidence type="ECO:0000313" key="1">
    <source>
        <dbReference type="EMBL" id="KUM47438.1"/>
    </source>
</evidence>
<keyword evidence="1" id="KW-0496">Mitochondrion</keyword>
<comment type="caution">
    <text evidence="1">The sequence shown here is derived from an EMBL/GenBank/DDBJ whole genome shotgun (WGS) entry which is preliminary data.</text>
</comment>
<dbReference type="EMBL" id="LKAM01000007">
    <property type="protein sequence ID" value="KUM47438.1"/>
    <property type="molecule type" value="Genomic_DNA"/>
</dbReference>
<name>A0A124GN19_PICGL</name>
<geneLocation type="mitochondrion" evidence="1"/>
<organism evidence="1">
    <name type="scientific">Picea glauca</name>
    <name type="common">White spruce</name>
    <name type="synonym">Pinus glauca</name>
    <dbReference type="NCBI Taxonomy" id="3330"/>
    <lineage>
        <taxon>Eukaryota</taxon>
        <taxon>Viridiplantae</taxon>
        <taxon>Streptophyta</taxon>
        <taxon>Embryophyta</taxon>
        <taxon>Tracheophyta</taxon>
        <taxon>Spermatophyta</taxon>
        <taxon>Pinopsida</taxon>
        <taxon>Pinidae</taxon>
        <taxon>Conifers I</taxon>
        <taxon>Pinales</taxon>
        <taxon>Pinaceae</taxon>
        <taxon>Picea</taxon>
    </lineage>
</organism>
<proteinExistence type="predicted"/>
<dbReference type="AlphaFoldDB" id="A0A124GN19"/>
<accession>A0A124GN19</accession>
<protein>
    <submittedName>
        <fullName evidence="1">Uncharacterized protein</fullName>
    </submittedName>
</protein>
<gene>
    <name evidence="1" type="ORF">ABT39_MTgene5624</name>
</gene>
<reference evidence="1" key="1">
    <citation type="journal article" date="2015" name="Genome Biol. Evol.">
        <title>Organellar Genomes of White Spruce (Picea glauca): Assembly and Annotation.</title>
        <authorList>
            <person name="Jackman S.D."/>
            <person name="Warren R.L."/>
            <person name="Gibb E.A."/>
            <person name="Vandervalk B.P."/>
            <person name="Mohamadi H."/>
            <person name="Chu J."/>
            <person name="Raymond A."/>
            <person name="Pleasance S."/>
            <person name="Coope R."/>
            <person name="Wildung M.R."/>
            <person name="Ritland C.E."/>
            <person name="Bousquet J."/>
            <person name="Jones S.J."/>
            <person name="Bohlmann J."/>
            <person name="Birol I."/>
        </authorList>
    </citation>
    <scope>NUCLEOTIDE SEQUENCE [LARGE SCALE GENOMIC DNA]</scope>
    <source>
        <tissue evidence="1">Flushing bud</tissue>
    </source>
</reference>